<reference evidence="2 3" key="1">
    <citation type="submission" date="2020-11" db="EMBL/GenBank/DDBJ databases">
        <title>Winogradskyella marina sp. nov., isolated from marine sediment.</title>
        <authorList>
            <person name="Bo J."/>
            <person name="Wang S."/>
            <person name="Song X."/>
            <person name="Du Z."/>
        </authorList>
    </citation>
    <scope>NUCLEOTIDE SEQUENCE [LARGE SCALE GENOMIC DNA]</scope>
    <source>
        <strain evidence="2 3">F6397</strain>
    </source>
</reference>
<protein>
    <recommendedName>
        <fullName evidence="4">Nuclear transport factor 2 family protein</fullName>
    </recommendedName>
</protein>
<feature type="signal peptide" evidence="1">
    <location>
        <begin position="1"/>
        <end position="21"/>
    </location>
</feature>
<dbReference type="RefSeq" id="WP_195870309.1">
    <property type="nucleotide sequence ID" value="NZ_JADOET010000002.1"/>
</dbReference>
<dbReference type="EMBL" id="JADOET010000002">
    <property type="protein sequence ID" value="MBF8149031.1"/>
    <property type="molecule type" value="Genomic_DNA"/>
</dbReference>
<proteinExistence type="predicted"/>
<organism evidence="2 3">
    <name type="scientific">Winogradskyella marina</name>
    <dbReference type="NCBI Taxonomy" id="2785530"/>
    <lineage>
        <taxon>Bacteria</taxon>
        <taxon>Pseudomonadati</taxon>
        <taxon>Bacteroidota</taxon>
        <taxon>Flavobacteriia</taxon>
        <taxon>Flavobacteriales</taxon>
        <taxon>Flavobacteriaceae</taxon>
        <taxon>Winogradskyella</taxon>
    </lineage>
</organism>
<keyword evidence="3" id="KW-1185">Reference proteome</keyword>
<name>A0ABS0EF07_9FLAO</name>
<gene>
    <name evidence="2" type="ORF">ITJ86_03930</name>
</gene>
<accession>A0ABS0EF07</accession>
<evidence type="ECO:0000313" key="3">
    <source>
        <dbReference type="Proteomes" id="UP000611215"/>
    </source>
</evidence>
<evidence type="ECO:0008006" key="4">
    <source>
        <dbReference type="Google" id="ProtNLM"/>
    </source>
</evidence>
<evidence type="ECO:0000313" key="2">
    <source>
        <dbReference type="EMBL" id="MBF8149031.1"/>
    </source>
</evidence>
<keyword evidence="1" id="KW-0732">Signal</keyword>
<comment type="caution">
    <text evidence="2">The sequence shown here is derived from an EMBL/GenBank/DDBJ whole genome shotgun (WGS) entry which is preliminary data.</text>
</comment>
<sequence length="173" mass="19496">MNKLKRLVLFVSIATSLNVVSQTKADALKDAKITSTATLEMDYKTVLKHTLPSVLDMMGGKDAALKVIEATFEGMKAQGFVFEKADIIGVSDIVKEQGQFRCVVEGYNQMVMSDQRISSKSYLLGIYNETDNYWWFIEAKQLQNDALTQQILPDFKTSLEIPEDDLKMEPIDD</sequence>
<dbReference type="Proteomes" id="UP000611215">
    <property type="component" value="Unassembled WGS sequence"/>
</dbReference>
<feature type="chain" id="PRO_5045597751" description="Nuclear transport factor 2 family protein" evidence="1">
    <location>
        <begin position="22"/>
        <end position="173"/>
    </location>
</feature>
<evidence type="ECO:0000256" key="1">
    <source>
        <dbReference type="SAM" id="SignalP"/>
    </source>
</evidence>